<reference evidence="1" key="1">
    <citation type="submission" date="2020-10" db="EMBL/GenBank/DDBJ databases">
        <authorList>
            <person name="Gilroy R."/>
        </authorList>
    </citation>
    <scope>NUCLEOTIDE SEQUENCE</scope>
    <source>
        <strain evidence="1">CHK190-19873</strain>
    </source>
</reference>
<organism evidence="1 2">
    <name type="scientific">Candidatus Limivivens intestinipullorum</name>
    <dbReference type="NCBI Taxonomy" id="2840858"/>
    <lineage>
        <taxon>Bacteria</taxon>
        <taxon>Bacillati</taxon>
        <taxon>Bacillota</taxon>
        <taxon>Clostridia</taxon>
        <taxon>Lachnospirales</taxon>
        <taxon>Lachnospiraceae</taxon>
        <taxon>Lachnospiraceae incertae sedis</taxon>
        <taxon>Candidatus Limivivens</taxon>
    </lineage>
</organism>
<reference evidence="1" key="2">
    <citation type="journal article" date="2021" name="PeerJ">
        <title>Extensive microbial diversity within the chicken gut microbiome revealed by metagenomics and culture.</title>
        <authorList>
            <person name="Gilroy R."/>
            <person name="Ravi A."/>
            <person name="Getino M."/>
            <person name="Pursley I."/>
            <person name="Horton D.L."/>
            <person name="Alikhan N.F."/>
            <person name="Baker D."/>
            <person name="Gharbi K."/>
            <person name="Hall N."/>
            <person name="Watson M."/>
            <person name="Adriaenssens E.M."/>
            <person name="Foster-Nyarko E."/>
            <person name="Jarju S."/>
            <person name="Secka A."/>
            <person name="Antonio M."/>
            <person name="Oren A."/>
            <person name="Chaudhuri R.R."/>
            <person name="La Ragione R."/>
            <person name="Hildebrand F."/>
            <person name="Pallen M.J."/>
        </authorList>
    </citation>
    <scope>NUCLEOTIDE SEQUENCE</scope>
    <source>
        <strain evidence="1">CHK190-19873</strain>
    </source>
</reference>
<comment type="caution">
    <text evidence="1">The sequence shown here is derived from an EMBL/GenBank/DDBJ whole genome shotgun (WGS) entry which is preliminary data.</text>
</comment>
<protein>
    <submittedName>
        <fullName evidence="1">DUF4867 family protein</fullName>
    </submittedName>
</protein>
<accession>A0A9D1EUK3</accession>
<dbReference type="Proteomes" id="UP000823935">
    <property type="component" value="Unassembled WGS sequence"/>
</dbReference>
<sequence>MHIYKVTDPEFRKYGRVIKNVDVSELAAALKKTELPEGVVYEPSVAALEALPVYEELQKTTYGELPIQIGYCNGHNCKMDAMEYHRSSEINVAGTDAILLLGLKQDVEEDFTYDSAKAEAFFLPEGTAIEVYATTLHYAPCSAKESGFQVGIVLPKDTNLPLGGEHKAGDEDALLTARNKWLIAHPDAKIEGAFNGIRGENITVDYKELL</sequence>
<evidence type="ECO:0000313" key="1">
    <source>
        <dbReference type="EMBL" id="HIS32545.1"/>
    </source>
</evidence>
<dbReference type="EMBL" id="DVIQ01000087">
    <property type="protein sequence ID" value="HIS32545.1"/>
    <property type="molecule type" value="Genomic_DNA"/>
</dbReference>
<gene>
    <name evidence="1" type="ORF">IAB44_13530</name>
</gene>
<dbReference type="AlphaFoldDB" id="A0A9D1EUK3"/>
<name>A0A9D1EUK3_9FIRM</name>
<proteinExistence type="predicted"/>
<dbReference type="InterPro" id="IPR032358">
    <property type="entry name" value="DUF4867"/>
</dbReference>
<dbReference type="Pfam" id="PF16161">
    <property type="entry name" value="DUF4867"/>
    <property type="match status" value="1"/>
</dbReference>
<evidence type="ECO:0000313" key="2">
    <source>
        <dbReference type="Proteomes" id="UP000823935"/>
    </source>
</evidence>